<evidence type="ECO:0000313" key="10">
    <source>
        <dbReference type="Proteomes" id="UP000027265"/>
    </source>
</evidence>
<dbReference type="GO" id="GO:0003713">
    <property type="term" value="F:transcription coactivator activity"/>
    <property type="evidence" value="ECO:0007669"/>
    <property type="project" value="InterPro"/>
</dbReference>
<dbReference type="PANTHER" id="PTHR13215">
    <property type="entry name" value="RNA POLYMERASE II TRANSCRIPTIONAL COACTIVATOR"/>
    <property type="match status" value="1"/>
</dbReference>
<evidence type="ECO:0000256" key="6">
    <source>
        <dbReference type="ARBA" id="ARBA00023242"/>
    </source>
</evidence>
<dbReference type="HOGENOM" id="CLU_104273_1_0_1"/>
<dbReference type="OrthoDB" id="2505440at2759"/>
<dbReference type="AlphaFoldDB" id="A0A067PF31"/>
<reference evidence="10" key="1">
    <citation type="journal article" date="2014" name="Proc. Natl. Acad. Sci. U.S.A.">
        <title>Extensive sampling of basidiomycete genomes demonstrates inadequacy of the white-rot/brown-rot paradigm for wood decay fungi.</title>
        <authorList>
            <person name="Riley R."/>
            <person name="Salamov A.A."/>
            <person name="Brown D.W."/>
            <person name="Nagy L.G."/>
            <person name="Floudas D."/>
            <person name="Held B.W."/>
            <person name="Levasseur A."/>
            <person name="Lombard V."/>
            <person name="Morin E."/>
            <person name="Otillar R."/>
            <person name="Lindquist E.A."/>
            <person name="Sun H."/>
            <person name="LaButti K.M."/>
            <person name="Schmutz J."/>
            <person name="Jabbour D."/>
            <person name="Luo H."/>
            <person name="Baker S.E."/>
            <person name="Pisabarro A.G."/>
            <person name="Walton J.D."/>
            <person name="Blanchette R.A."/>
            <person name="Henrissat B."/>
            <person name="Martin F."/>
            <person name="Cullen D."/>
            <person name="Hibbett D.S."/>
            <person name="Grigoriev I.V."/>
        </authorList>
    </citation>
    <scope>NUCLEOTIDE SEQUENCE [LARGE SCALE GENOMIC DNA]</scope>
    <source>
        <strain evidence="10">MUCL 33604</strain>
    </source>
</reference>
<dbReference type="Gene3D" id="2.30.31.10">
    <property type="entry name" value="Transcriptional Coactivator Pc4, Chain A"/>
    <property type="match status" value="1"/>
</dbReference>
<organism evidence="9 10">
    <name type="scientific">Jaapia argillacea MUCL 33604</name>
    <dbReference type="NCBI Taxonomy" id="933084"/>
    <lineage>
        <taxon>Eukaryota</taxon>
        <taxon>Fungi</taxon>
        <taxon>Dikarya</taxon>
        <taxon>Basidiomycota</taxon>
        <taxon>Agaricomycotina</taxon>
        <taxon>Agaricomycetes</taxon>
        <taxon>Agaricomycetidae</taxon>
        <taxon>Jaapiales</taxon>
        <taxon>Jaapiaceae</taxon>
        <taxon>Jaapia</taxon>
    </lineage>
</organism>
<keyword evidence="4" id="KW-0238">DNA-binding</keyword>
<dbReference type="GO" id="GO:0005634">
    <property type="term" value="C:nucleus"/>
    <property type="evidence" value="ECO:0007669"/>
    <property type="project" value="UniProtKB-SubCell"/>
</dbReference>
<feature type="domain" description="Transcriptional coactivator p15 (PC4) C-terminal" evidence="8">
    <location>
        <begin position="91"/>
        <end position="140"/>
    </location>
</feature>
<evidence type="ECO:0000256" key="2">
    <source>
        <dbReference type="ARBA" id="ARBA00009001"/>
    </source>
</evidence>
<gene>
    <name evidence="9" type="ORF">JAAARDRAFT_96238</name>
</gene>
<comment type="subcellular location">
    <subcellularLocation>
        <location evidence="1">Nucleus</location>
    </subcellularLocation>
</comment>
<feature type="region of interest" description="Disordered" evidence="7">
    <location>
        <begin position="1"/>
        <end position="86"/>
    </location>
</feature>
<dbReference type="SUPFAM" id="SSF54447">
    <property type="entry name" value="ssDNA-binding transcriptional regulator domain"/>
    <property type="match status" value="1"/>
</dbReference>
<evidence type="ECO:0000256" key="1">
    <source>
        <dbReference type="ARBA" id="ARBA00004123"/>
    </source>
</evidence>
<evidence type="ECO:0000313" key="9">
    <source>
        <dbReference type="EMBL" id="KDQ53503.1"/>
    </source>
</evidence>
<proteinExistence type="inferred from homology"/>
<feature type="compositionally biased region" description="Basic residues" evidence="7">
    <location>
        <begin position="54"/>
        <end position="66"/>
    </location>
</feature>
<sequence length="151" mass="16865">MAKRKSLPQSDDDDEDHKQSSSEEEEEEKRPLAKKPKAYAVRRESSSKSAKSTPKTKTKTTSKPQRRSSDSADDGDGVTVLTTNDGDQYVDLGKKKRATVRSFKGNTFVDIREFFGEEGDQKPGKKGISLSYDQWQNLKKSAGAIDRLFGE</sequence>
<keyword evidence="10" id="KW-1185">Reference proteome</keyword>
<accession>A0A067PF31</accession>
<feature type="non-terminal residue" evidence="9">
    <location>
        <position position="151"/>
    </location>
</feature>
<dbReference type="InterPro" id="IPR045125">
    <property type="entry name" value="Sub1/Tcp4-like"/>
</dbReference>
<protein>
    <recommendedName>
        <fullName evidence="8">Transcriptional coactivator p15 (PC4) C-terminal domain-containing protein</fullName>
    </recommendedName>
</protein>
<evidence type="ECO:0000259" key="8">
    <source>
        <dbReference type="Pfam" id="PF02229"/>
    </source>
</evidence>
<evidence type="ECO:0000256" key="3">
    <source>
        <dbReference type="ARBA" id="ARBA00023015"/>
    </source>
</evidence>
<keyword evidence="3" id="KW-0805">Transcription regulation</keyword>
<evidence type="ECO:0000256" key="5">
    <source>
        <dbReference type="ARBA" id="ARBA00023163"/>
    </source>
</evidence>
<dbReference type="Proteomes" id="UP000027265">
    <property type="component" value="Unassembled WGS sequence"/>
</dbReference>
<dbReference type="GO" id="GO:0003677">
    <property type="term" value="F:DNA binding"/>
    <property type="evidence" value="ECO:0007669"/>
    <property type="project" value="UniProtKB-KW"/>
</dbReference>
<keyword evidence="6" id="KW-0539">Nucleus</keyword>
<dbReference type="InterPro" id="IPR003173">
    <property type="entry name" value="PC4_C"/>
</dbReference>
<dbReference type="STRING" id="933084.A0A067PF31"/>
<name>A0A067PF31_9AGAM</name>
<dbReference type="InParanoid" id="A0A067PF31"/>
<keyword evidence="5" id="KW-0804">Transcription</keyword>
<evidence type="ECO:0000256" key="4">
    <source>
        <dbReference type="ARBA" id="ARBA00023125"/>
    </source>
</evidence>
<dbReference type="GO" id="GO:0060261">
    <property type="term" value="P:positive regulation of transcription initiation by RNA polymerase II"/>
    <property type="evidence" value="ECO:0007669"/>
    <property type="project" value="InterPro"/>
</dbReference>
<comment type="similarity">
    <text evidence="2">Belongs to the transcriptional coactivator PC4 family.</text>
</comment>
<dbReference type="InterPro" id="IPR009044">
    <property type="entry name" value="ssDNA-bd_transcriptional_reg"/>
</dbReference>
<dbReference type="Pfam" id="PF02229">
    <property type="entry name" value="PC4"/>
    <property type="match status" value="1"/>
</dbReference>
<evidence type="ECO:0000256" key="7">
    <source>
        <dbReference type="SAM" id="MobiDB-lite"/>
    </source>
</evidence>
<dbReference type="EMBL" id="KL197733">
    <property type="protein sequence ID" value="KDQ53503.1"/>
    <property type="molecule type" value="Genomic_DNA"/>
</dbReference>